<dbReference type="AlphaFoldDB" id="X1RBX2"/>
<name>X1RBX2_9ZZZZ</name>
<protein>
    <submittedName>
        <fullName evidence="1">Uncharacterized protein</fullName>
    </submittedName>
</protein>
<sequence>MGYDVITFPLEVRIFMKSPAVLALKAQQTRKLYRKWGYRKVFTRWHYFGKNGEKYHPHLNVLYDGGYLSKEQLAKKKSFNQA</sequence>
<organism evidence="1">
    <name type="scientific">marine sediment metagenome</name>
    <dbReference type="NCBI Taxonomy" id="412755"/>
    <lineage>
        <taxon>unclassified sequences</taxon>
        <taxon>metagenomes</taxon>
        <taxon>ecological metagenomes</taxon>
    </lineage>
</organism>
<accession>X1RBX2</accession>
<reference evidence="1" key="1">
    <citation type="journal article" date="2014" name="Front. Microbiol.">
        <title>High frequency of phylogenetically diverse reductive dehalogenase-homologous genes in deep subseafloor sedimentary metagenomes.</title>
        <authorList>
            <person name="Kawai M."/>
            <person name="Futagami T."/>
            <person name="Toyoda A."/>
            <person name="Takaki Y."/>
            <person name="Nishi S."/>
            <person name="Hori S."/>
            <person name="Arai W."/>
            <person name="Tsubouchi T."/>
            <person name="Morono Y."/>
            <person name="Uchiyama I."/>
            <person name="Ito T."/>
            <person name="Fujiyama A."/>
            <person name="Inagaki F."/>
            <person name="Takami H."/>
        </authorList>
    </citation>
    <scope>NUCLEOTIDE SEQUENCE</scope>
    <source>
        <strain evidence="1">Expedition CK06-06</strain>
    </source>
</reference>
<dbReference type="EMBL" id="BARW01001517">
    <property type="protein sequence ID" value="GAI60650.1"/>
    <property type="molecule type" value="Genomic_DNA"/>
</dbReference>
<gene>
    <name evidence="1" type="ORF">S12H4_04781</name>
</gene>
<proteinExistence type="predicted"/>
<evidence type="ECO:0000313" key="1">
    <source>
        <dbReference type="EMBL" id="GAI60650.1"/>
    </source>
</evidence>
<comment type="caution">
    <text evidence="1">The sequence shown here is derived from an EMBL/GenBank/DDBJ whole genome shotgun (WGS) entry which is preliminary data.</text>
</comment>